<dbReference type="PANTHER" id="PTHR12707">
    <property type="entry name" value="PINN"/>
    <property type="match status" value="1"/>
</dbReference>
<evidence type="ECO:0000313" key="11">
    <source>
        <dbReference type="EMBL" id="KAG7528140.1"/>
    </source>
</evidence>
<comment type="subcellular location">
    <subcellularLocation>
        <location evidence="1">Nucleus</location>
    </subcellularLocation>
</comment>
<reference evidence="11" key="1">
    <citation type="submission" date="2020-04" db="EMBL/GenBank/DDBJ databases">
        <title>Analysis of mating type loci in Filobasidium floriforme.</title>
        <authorList>
            <person name="Nowrousian M."/>
        </authorList>
    </citation>
    <scope>NUCLEOTIDE SEQUENCE</scope>
    <source>
        <strain evidence="11">CBS 6242</strain>
    </source>
</reference>
<keyword evidence="6" id="KW-0508">mRNA splicing</keyword>
<dbReference type="AlphaFoldDB" id="A0A8K0JHC6"/>
<dbReference type="GO" id="GO:0008380">
    <property type="term" value="P:RNA splicing"/>
    <property type="evidence" value="ECO:0007669"/>
    <property type="project" value="UniProtKB-KW"/>
</dbReference>
<dbReference type="InterPro" id="IPR006786">
    <property type="entry name" value="Pinin_SDK_MemA"/>
</dbReference>
<keyword evidence="7" id="KW-0539">Nucleus</keyword>
<evidence type="ECO:0000256" key="5">
    <source>
        <dbReference type="ARBA" id="ARBA00023163"/>
    </source>
</evidence>
<comment type="similarity">
    <text evidence="2">Belongs to the pinin family.</text>
</comment>
<dbReference type="GO" id="GO:0071013">
    <property type="term" value="C:catalytic step 2 spliceosome"/>
    <property type="evidence" value="ECO:0007669"/>
    <property type="project" value="TreeGrafter"/>
</dbReference>
<feature type="compositionally biased region" description="Basic and acidic residues" evidence="9">
    <location>
        <begin position="329"/>
        <end position="342"/>
    </location>
</feature>
<evidence type="ECO:0000256" key="8">
    <source>
        <dbReference type="SAM" id="Coils"/>
    </source>
</evidence>
<protein>
    <recommendedName>
        <fullName evidence="10">Pinin/SDK/MemA protein domain-containing protein</fullName>
    </recommendedName>
</protein>
<evidence type="ECO:0000256" key="2">
    <source>
        <dbReference type="ARBA" id="ARBA00010386"/>
    </source>
</evidence>
<sequence>MDVKESSPAGSGNASPFVHPDRQMSIVSTSADAPGSSAAGRTGTSETLGNPRGEGPSGGEPVTKRQRTLGNEEKKRGQRLFGNLLGTLNRFTKEEKSQAASDRAKARQEVAARVANKLQGESKRVHEINEHEKEVKSARLEYERVQNALKEAEMEARVKAQHLPYVSGFLLTGSSWVDKANGSGALIMALGPPRDATMAGKPKPLYYRPRKLLPEQEDVLDDQEAKAREIITEDEVALDKLRAETKEKLAALSEKRTTAQEKLDGFRQQDEDKKIENLAKSMDIDQGSAPSIAIKGEAGEVPVGEKPKEDVDESKIVKDDVDVEMDVDDAGRGGREGDEVEY</sequence>
<feature type="compositionally biased region" description="Basic and acidic residues" evidence="9">
    <location>
        <begin position="303"/>
        <end position="320"/>
    </location>
</feature>
<evidence type="ECO:0000256" key="9">
    <source>
        <dbReference type="SAM" id="MobiDB-lite"/>
    </source>
</evidence>
<keyword evidence="12" id="KW-1185">Reference proteome</keyword>
<evidence type="ECO:0000256" key="3">
    <source>
        <dbReference type="ARBA" id="ARBA00022664"/>
    </source>
</evidence>
<feature type="domain" description="Pinin/SDK/MemA protein" evidence="10">
    <location>
        <begin position="72"/>
        <end position="162"/>
    </location>
</feature>
<dbReference type="Pfam" id="PF04696">
    <property type="entry name" value="Pinin_SDK_memA"/>
    <property type="match status" value="1"/>
</dbReference>
<feature type="region of interest" description="Disordered" evidence="9">
    <location>
        <begin position="281"/>
        <end position="342"/>
    </location>
</feature>
<dbReference type="PANTHER" id="PTHR12707:SF0">
    <property type="entry name" value="PININ"/>
    <property type="match status" value="1"/>
</dbReference>
<feature type="coiled-coil region" evidence="8">
    <location>
        <begin position="128"/>
        <end position="155"/>
    </location>
</feature>
<comment type="caution">
    <text evidence="11">The sequence shown here is derived from an EMBL/GenBank/DDBJ whole genome shotgun (WGS) entry which is preliminary data.</text>
</comment>
<organism evidence="11 12">
    <name type="scientific">Filobasidium floriforme</name>
    <dbReference type="NCBI Taxonomy" id="5210"/>
    <lineage>
        <taxon>Eukaryota</taxon>
        <taxon>Fungi</taxon>
        <taxon>Dikarya</taxon>
        <taxon>Basidiomycota</taxon>
        <taxon>Agaricomycotina</taxon>
        <taxon>Tremellomycetes</taxon>
        <taxon>Filobasidiales</taxon>
        <taxon>Filobasidiaceae</taxon>
        <taxon>Filobasidium</taxon>
    </lineage>
</organism>
<evidence type="ECO:0000256" key="4">
    <source>
        <dbReference type="ARBA" id="ARBA00023015"/>
    </source>
</evidence>
<evidence type="ECO:0000313" key="12">
    <source>
        <dbReference type="Proteomes" id="UP000812966"/>
    </source>
</evidence>
<feature type="region of interest" description="Disordered" evidence="9">
    <location>
        <begin position="1"/>
        <end position="81"/>
    </location>
</feature>
<name>A0A8K0JHC6_9TREE</name>
<dbReference type="InterPro" id="IPR039853">
    <property type="entry name" value="Pinin"/>
</dbReference>
<proteinExistence type="inferred from homology"/>
<keyword evidence="8" id="KW-0175">Coiled coil</keyword>
<keyword evidence="5" id="KW-0804">Transcription</keyword>
<dbReference type="Proteomes" id="UP000812966">
    <property type="component" value="Unassembled WGS sequence"/>
</dbReference>
<keyword evidence="4" id="KW-0805">Transcription regulation</keyword>
<keyword evidence="3" id="KW-0507">mRNA processing</keyword>
<accession>A0A8K0JHC6</accession>
<dbReference type="GO" id="GO:0006397">
    <property type="term" value="P:mRNA processing"/>
    <property type="evidence" value="ECO:0007669"/>
    <property type="project" value="UniProtKB-KW"/>
</dbReference>
<evidence type="ECO:0000259" key="10">
    <source>
        <dbReference type="Pfam" id="PF04696"/>
    </source>
</evidence>
<evidence type="ECO:0000256" key="7">
    <source>
        <dbReference type="ARBA" id="ARBA00023242"/>
    </source>
</evidence>
<evidence type="ECO:0000256" key="1">
    <source>
        <dbReference type="ARBA" id="ARBA00004123"/>
    </source>
</evidence>
<evidence type="ECO:0000256" key="6">
    <source>
        <dbReference type="ARBA" id="ARBA00023187"/>
    </source>
</evidence>
<gene>
    <name evidence="11" type="ORF">FFLO_06379</name>
</gene>
<dbReference type="EMBL" id="JABELV010000203">
    <property type="protein sequence ID" value="KAG7528140.1"/>
    <property type="molecule type" value="Genomic_DNA"/>
</dbReference>
<feature type="coiled-coil region" evidence="8">
    <location>
        <begin position="242"/>
        <end position="269"/>
    </location>
</feature>